<evidence type="ECO:0000256" key="6">
    <source>
        <dbReference type="ARBA" id="ARBA00038076"/>
    </source>
</evidence>
<gene>
    <name evidence="10" type="ORF">BDD14_6459</name>
</gene>
<accession>A0A4Q7XXS1</accession>
<dbReference type="InterPro" id="IPR003838">
    <property type="entry name" value="ABC3_permease_C"/>
</dbReference>
<dbReference type="EMBL" id="SHKW01000008">
    <property type="protein sequence ID" value="RZU28878.1"/>
    <property type="molecule type" value="Genomic_DNA"/>
</dbReference>
<comment type="subcellular location">
    <subcellularLocation>
        <location evidence="1">Cell membrane</location>
        <topology evidence="1">Multi-pass membrane protein</topology>
    </subcellularLocation>
</comment>
<dbReference type="NCBIfam" id="NF038403">
    <property type="entry name" value="perm_prefix_1"/>
    <property type="match status" value="1"/>
</dbReference>
<feature type="transmembrane region" description="Helical" evidence="7">
    <location>
        <begin position="457"/>
        <end position="480"/>
    </location>
</feature>
<evidence type="ECO:0000259" key="8">
    <source>
        <dbReference type="Pfam" id="PF02687"/>
    </source>
</evidence>
<comment type="caution">
    <text evidence="10">The sequence shown here is derived from an EMBL/GenBank/DDBJ whole genome shotgun (WGS) entry which is preliminary data.</text>
</comment>
<keyword evidence="3 7" id="KW-0812">Transmembrane</keyword>
<comment type="similarity">
    <text evidence="6">Belongs to the ABC-4 integral membrane protein family.</text>
</comment>
<feature type="domain" description="MacB-like periplasmic core" evidence="9">
    <location>
        <begin position="91"/>
        <end position="316"/>
    </location>
</feature>
<evidence type="ECO:0000256" key="5">
    <source>
        <dbReference type="ARBA" id="ARBA00023136"/>
    </source>
</evidence>
<keyword evidence="5 7" id="KW-0472">Membrane</keyword>
<dbReference type="Proteomes" id="UP000292958">
    <property type="component" value="Unassembled WGS sequence"/>
</dbReference>
<dbReference type="AlphaFoldDB" id="A0A4Q7XXS1"/>
<name>A0A4Q7XXS1_9BACT</name>
<evidence type="ECO:0000256" key="3">
    <source>
        <dbReference type="ARBA" id="ARBA00022692"/>
    </source>
</evidence>
<evidence type="ECO:0000256" key="1">
    <source>
        <dbReference type="ARBA" id="ARBA00004651"/>
    </source>
</evidence>
<keyword evidence="2" id="KW-1003">Cell membrane</keyword>
<proteinExistence type="inferred from homology"/>
<keyword evidence="11" id="KW-1185">Reference proteome</keyword>
<organism evidence="10 11">
    <name type="scientific">Edaphobacter modestus</name>
    <dbReference type="NCBI Taxonomy" id="388466"/>
    <lineage>
        <taxon>Bacteria</taxon>
        <taxon>Pseudomonadati</taxon>
        <taxon>Acidobacteriota</taxon>
        <taxon>Terriglobia</taxon>
        <taxon>Terriglobales</taxon>
        <taxon>Acidobacteriaceae</taxon>
        <taxon>Edaphobacter</taxon>
    </lineage>
</organism>
<feature type="transmembrane region" description="Helical" evidence="7">
    <location>
        <begin position="360"/>
        <end position="381"/>
    </location>
</feature>
<dbReference type="InterPro" id="IPR047928">
    <property type="entry name" value="Perm_prefix_1"/>
</dbReference>
<dbReference type="GO" id="GO:0005886">
    <property type="term" value="C:plasma membrane"/>
    <property type="evidence" value="ECO:0007669"/>
    <property type="project" value="UniProtKB-SubCell"/>
</dbReference>
<feature type="non-terminal residue" evidence="10">
    <location>
        <position position="579"/>
    </location>
</feature>
<dbReference type="InterPro" id="IPR025857">
    <property type="entry name" value="MacB_PCD"/>
</dbReference>
<evidence type="ECO:0000313" key="11">
    <source>
        <dbReference type="Proteomes" id="UP000292958"/>
    </source>
</evidence>
<sequence>MRWFRNNRHSTAEELREEMESHVLEKAEAFELEGMSPHEALKAARRSFGNQALLQDHAQEIWENRLLSPILTNFRFAFAQLKRAPVFVGTAILILSLGIGANTAIFTVLYQAIFRTLPVHNPEGLVFVTMTGPKYPARGLGLSYPLLSNLASRHTDLESVSGWVHDRVMAPDEEDHERSLSAMLVTDNAFDVLGVRPERGRLLTPEDNEQEHPPVWPVVLSYNFWSAKYHRDPAAIGERITISGQQAQIVGVTPSGFEGITPNVPTQMYIPMAFLNIQGDAGREDPLHAEDLFGFTTVGRLREGVTLKEANAHLQETTAKWLRHELQPYVSRHPAIEGMSLWMTSASRGQQALEDYGSTLTLLQVLMMSALVFCCINVAGLQLARTLERSHEFAVRVALGANRSHLVRQCLMEALIVAVGGAALALPITFAGTHMLSNFLTKPGAGEIVVLHPDWRMFAVAGIFTVLCTVVVGIVPVLFATNANPASVLKAKSSMKRQPAIASKVLLAAQIAVTFLLLTTASFYWRTLRQIYGEDLGYNPKHVTEVAAEFQRMQKPEEIMSTYRRMLHQLNAHKDISSA</sequence>
<feature type="transmembrane region" description="Helical" evidence="7">
    <location>
        <begin position="414"/>
        <end position="437"/>
    </location>
</feature>
<reference evidence="10 11" key="1">
    <citation type="submission" date="2019-02" db="EMBL/GenBank/DDBJ databases">
        <title>Genomic Encyclopedia of Archaeal and Bacterial Type Strains, Phase II (KMG-II): from individual species to whole genera.</title>
        <authorList>
            <person name="Goeker M."/>
        </authorList>
    </citation>
    <scope>NUCLEOTIDE SEQUENCE [LARGE SCALE GENOMIC DNA]</scope>
    <source>
        <strain evidence="10 11">DSM 18101</strain>
    </source>
</reference>
<protein>
    <submittedName>
        <fullName evidence="10">Putative permease</fullName>
    </submittedName>
</protein>
<evidence type="ECO:0000313" key="10">
    <source>
        <dbReference type="EMBL" id="RZU28878.1"/>
    </source>
</evidence>
<evidence type="ECO:0000256" key="7">
    <source>
        <dbReference type="SAM" id="Phobius"/>
    </source>
</evidence>
<evidence type="ECO:0000256" key="2">
    <source>
        <dbReference type="ARBA" id="ARBA00022475"/>
    </source>
</evidence>
<keyword evidence="4 7" id="KW-1133">Transmembrane helix</keyword>
<feature type="domain" description="ABC3 transporter permease C-terminal" evidence="8">
    <location>
        <begin position="367"/>
        <end position="485"/>
    </location>
</feature>
<dbReference type="RefSeq" id="WP_165420443.1">
    <property type="nucleotide sequence ID" value="NZ_SHKW01000008.1"/>
</dbReference>
<evidence type="ECO:0000256" key="4">
    <source>
        <dbReference type="ARBA" id="ARBA00022989"/>
    </source>
</evidence>
<dbReference type="PANTHER" id="PTHR30572:SF4">
    <property type="entry name" value="ABC TRANSPORTER PERMEASE YTRF"/>
    <property type="match status" value="1"/>
</dbReference>
<dbReference type="GO" id="GO:0022857">
    <property type="term" value="F:transmembrane transporter activity"/>
    <property type="evidence" value="ECO:0007669"/>
    <property type="project" value="TreeGrafter"/>
</dbReference>
<dbReference type="PANTHER" id="PTHR30572">
    <property type="entry name" value="MEMBRANE COMPONENT OF TRANSPORTER-RELATED"/>
    <property type="match status" value="1"/>
</dbReference>
<dbReference type="InterPro" id="IPR050250">
    <property type="entry name" value="Macrolide_Exporter_MacB"/>
</dbReference>
<evidence type="ECO:0000259" key="9">
    <source>
        <dbReference type="Pfam" id="PF12704"/>
    </source>
</evidence>
<feature type="transmembrane region" description="Helical" evidence="7">
    <location>
        <begin position="84"/>
        <end position="110"/>
    </location>
</feature>
<feature type="transmembrane region" description="Helical" evidence="7">
    <location>
        <begin position="501"/>
        <end position="525"/>
    </location>
</feature>
<dbReference type="Pfam" id="PF02687">
    <property type="entry name" value="FtsX"/>
    <property type="match status" value="1"/>
</dbReference>
<dbReference type="Pfam" id="PF12704">
    <property type="entry name" value="MacB_PCD"/>
    <property type="match status" value="1"/>
</dbReference>